<dbReference type="SMART" id="SM00382">
    <property type="entry name" value="AAA"/>
    <property type="match status" value="2"/>
</dbReference>
<dbReference type="InterPro" id="IPR003593">
    <property type="entry name" value="AAA+_ATPase"/>
</dbReference>
<evidence type="ECO:0000259" key="5">
    <source>
        <dbReference type="PROSITE" id="PS50893"/>
    </source>
</evidence>
<accession>A0ABS3BAW4</accession>
<feature type="compositionally biased region" description="Basic and acidic residues" evidence="4">
    <location>
        <begin position="248"/>
        <end position="259"/>
    </location>
</feature>
<reference evidence="6 7" key="1">
    <citation type="submission" date="2021-02" db="EMBL/GenBank/DDBJ databases">
        <title>Taxonomically Unique Crown Gall-Associated Xanthomonas Stains Have Deficiency in Virulence Repertories.</title>
        <authorList>
            <person name="Mafakheri H."/>
            <person name="Taghavi S.M."/>
            <person name="Dimkic I."/>
            <person name="Nemanja K."/>
            <person name="Osdaghi E."/>
        </authorList>
    </citation>
    <scope>NUCLEOTIDE SEQUENCE [LARGE SCALE GENOMIC DNA]</scope>
    <source>
        <strain evidence="6 7">FX4</strain>
    </source>
</reference>
<dbReference type="RefSeq" id="WP_206230968.1">
    <property type="nucleotide sequence ID" value="NZ_JAFIWB010000033.1"/>
</dbReference>
<dbReference type="InterPro" id="IPR027417">
    <property type="entry name" value="P-loop_NTPase"/>
</dbReference>
<dbReference type="PANTHER" id="PTHR19211">
    <property type="entry name" value="ATP-BINDING TRANSPORT PROTEIN-RELATED"/>
    <property type="match status" value="1"/>
</dbReference>
<dbReference type="Pfam" id="PF00005">
    <property type="entry name" value="ABC_tran"/>
    <property type="match status" value="2"/>
</dbReference>
<dbReference type="EMBL" id="JAFIWB010000033">
    <property type="protein sequence ID" value="MBN6104566.1"/>
    <property type="molecule type" value="Genomic_DNA"/>
</dbReference>
<evidence type="ECO:0000256" key="3">
    <source>
        <dbReference type="ARBA" id="ARBA00022840"/>
    </source>
</evidence>
<dbReference type="PROSITE" id="PS50893">
    <property type="entry name" value="ABC_TRANSPORTER_2"/>
    <property type="match status" value="2"/>
</dbReference>
<feature type="region of interest" description="Disordered" evidence="4">
    <location>
        <begin position="248"/>
        <end position="308"/>
    </location>
</feature>
<evidence type="ECO:0000313" key="7">
    <source>
        <dbReference type="Proteomes" id="UP000695802"/>
    </source>
</evidence>
<evidence type="ECO:0000313" key="6">
    <source>
        <dbReference type="EMBL" id="MBN6104566.1"/>
    </source>
</evidence>
<keyword evidence="3 6" id="KW-0067">ATP-binding</keyword>
<dbReference type="PANTHER" id="PTHR19211:SF6">
    <property type="entry name" value="BLL7188 PROTEIN"/>
    <property type="match status" value="1"/>
</dbReference>
<name>A0ABS3BAW4_9XANT</name>
<evidence type="ECO:0000256" key="1">
    <source>
        <dbReference type="ARBA" id="ARBA00022737"/>
    </source>
</evidence>
<evidence type="ECO:0000256" key="4">
    <source>
        <dbReference type="SAM" id="MobiDB-lite"/>
    </source>
</evidence>
<keyword evidence="1" id="KW-0677">Repeat</keyword>
<dbReference type="SUPFAM" id="SSF52540">
    <property type="entry name" value="P-loop containing nucleoside triphosphate hydrolases"/>
    <property type="match status" value="2"/>
</dbReference>
<dbReference type="GO" id="GO:0005524">
    <property type="term" value="F:ATP binding"/>
    <property type="evidence" value="ECO:0007669"/>
    <property type="project" value="UniProtKB-KW"/>
</dbReference>
<protein>
    <submittedName>
        <fullName evidence="6">ABC-F family ATP-binding cassette domain-containing protein</fullName>
    </submittedName>
</protein>
<dbReference type="InterPro" id="IPR050611">
    <property type="entry name" value="ABCF"/>
</dbReference>
<gene>
    <name evidence="6" type="ORF">JR064_20575</name>
</gene>
<dbReference type="PROSITE" id="PS00211">
    <property type="entry name" value="ABC_TRANSPORTER_1"/>
    <property type="match status" value="1"/>
</dbReference>
<sequence length="537" mass="58237">MTHPLLALDSASYVLPDGRTLFSDLDFALDARRTGLVGRNGVGKSVFARLLAGQLAPSAGHCQRHGRIHYLPQQIVRAADATVASLAGVRPALDALARIEAGSADPADFDALGERWDIAQRLRAELELCGLGHVTPQRPAAELSGGEAMRVALLGAWLSDADVLILDEPSNHLDREQRRQLQQQLRRWPHGLLVVSHDHALLQDMQRIVELSSLGLRDYGGGYAFYAQCKAQERQQALAELERCKHERRRQGDALREQQARQQRRSAHGRRQAQDANQAPILLGRQKQRSEHSAGRHRQQAAAAHARLSAQVREAAHAVEAAAPVALFAPMPAAAAGRRVAELRGLRLPHAPPARAALELCIGGRQRIGVVGPNGSGKSTLLRVLDGQLAPLAGRCEVHVPSAYLDQGLQLLDPAQPPLAQLQAANAVADVADLRTRLALLGLDAQRIGVPSGRLSGGERLKATLACAFYRDPPAQLLLLDEPDNHLDLDAREALRQVLLQYPGALLVVSHDAAFLDGLRLDARLQADPDGWRLAPW</sequence>
<feature type="domain" description="ABC transporter" evidence="5">
    <location>
        <begin position="338"/>
        <end position="537"/>
    </location>
</feature>
<dbReference type="InterPro" id="IPR017871">
    <property type="entry name" value="ABC_transporter-like_CS"/>
</dbReference>
<dbReference type="Proteomes" id="UP000695802">
    <property type="component" value="Unassembled WGS sequence"/>
</dbReference>
<comment type="caution">
    <text evidence="6">The sequence shown here is derived from an EMBL/GenBank/DDBJ whole genome shotgun (WGS) entry which is preliminary data.</text>
</comment>
<keyword evidence="7" id="KW-1185">Reference proteome</keyword>
<feature type="domain" description="ABC transporter" evidence="5">
    <location>
        <begin position="6"/>
        <end position="238"/>
    </location>
</feature>
<proteinExistence type="predicted"/>
<keyword evidence="2" id="KW-0547">Nucleotide-binding</keyword>
<evidence type="ECO:0000256" key="2">
    <source>
        <dbReference type="ARBA" id="ARBA00022741"/>
    </source>
</evidence>
<feature type="compositionally biased region" description="Basic residues" evidence="4">
    <location>
        <begin position="262"/>
        <end position="271"/>
    </location>
</feature>
<dbReference type="InterPro" id="IPR003439">
    <property type="entry name" value="ABC_transporter-like_ATP-bd"/>
</dbReference>
<dbReference type="Gene3D" id="3.40.50.300">
    <property type="entry name" value="P-loop containing nucleotide triphosphate hydrolases"/>
    <property type="match status" value="2"/>
</dbReference>
<dbReference type="CDD" id="cd03221">
    <property type="entry name" value="ABCF_EF-3"/>
    <property type="match status" value="1"/>
</dbReference>
<organism evidence="6 7">
    <name type="scientific">Xanthomonas bonasiae</name>
    <dbReference type="NCBI Taxonomy" id="2810351"/>
    <lineage>
        <taxon>Bacteria</taxon>
        <taxon>Pseudomonadati</taxon>
        <taxon>Pseudomonadota</taxon>
        <taxon>Gammaproteobacteria</taxon>
        <taxon>Lysobacterales</taxon>
        <taxon>Lysobacteraceae</taxon>
        <taxon>Xanthomonas</taxon>
    </lineage>
</organism>